<dbReference type="PANTHER" id="PTHR42912">
    <property type="entry name" value="METHYLTRANSFERASE"/>
    <property type="match status" value="1"/>
</dbReference>
<dbReference type="SUPFAM" id="SSF53335">
    <property type="entry name" value="S-adenosyl-L-methionine-dependent methyltransferases"/>
    <property type="match status" value="1"/>
</dbReference>
<dbReference type="Gene3D" id="3.40.50.150">
    <property type="entry name" value="Vaccinia Virus protein VP39"/>
    <property type="match status" value="1"/>
</dbReference>
<organism evidence="2 3">
    <name type="scientific">Coccomyxa subellipsoidea</name>
    <dbReference type="NCBI Taxonomy" id="248742"/>
    <lineage>
        <taxon>Eukaryota</taxon>
        <taxon>Viridiplantae</taxon>
        <taxon>Chlorophyta</taxon>
        <taxon>core chlorophytes</taxon>
        <taxon>Trebouxiophyceae</taxon>
        <taxon>Trebouxiophyceae incertae sedis</taxon>
        <taxon>Coccomyxaceae</taxon>
        <taxon>Coccomyxa</taxon>
    </lineage>
</organism>
<feature type="domain" description="Methyltransferase type 11" evidence="1">
    <location>
        <begin position="179"/>
        <end position="284"/>
    </location>
</feature>
<evidence type="ECO:0000313" key="2">
    <source>
        <dbReference type="EMBL" id="KAK9917244.1"/>
    </source>
</evidence>
<dbReference type="Proteomes" id="UP001491310">
    <property type="component" value="Unassembled WGS sequence"/>
</dbReference>
<comment type="caution">
    <text evidence="2">The sequence shown here is derived from an EMBL/GenBank/DDBJ whole genome shotgun (WGS) entry which is preliminary data.</text>
</comment>
<proteinExistence type="predicted"/>
<dbReference type="CDD" id="cd02440">
    <property type="entry name" value="AdoMet_MTases"/>
    <property type="match status" value="1"/>
</dbReference>
<evidence type="ECO:0000259" key="1">
    <source>
        <dbReference type="Pfam" id="PF08241"/>
    </source>
</evidence>
<dbReference type="PANTHER" id="PTHR42912:SF68">
    <property type="entry name" value="METHYLTRANSFERASE TYPE 11 DOMAIN-CONTAINING PROTEIN"/>
    <property type="match status" value="1"/>
</dbReference>
<gene>
    <name evidence="2" type="ORF">WJX75_002270</name>
</gene>
<evidence type="ECO:0000313" key="3">
    <source>
        <dbReference type="Proteomes" id="UP001491310"/>
    </source>
</evidence>
<reference evidence="2 3" key="1">
    <citation type="journal article" date="2024" name="Nat. Commun.">
        <title>Phylogenomics reveals the evolutionary origins of lichenization in chlorophyte algae.</title>
        <authorList>
            <person name="Puginier C."/>
            <person name="Libourel C."/>
            <person name="Otte J."/>
            <person name="Skaloud P."/>
            <person name="Haon M."/>
            <person name="Grisel S."/>
            <person name="Petersen M."/>
            <person name="Berrin J.G."/>
            <person name="Delaux P.M."/>
            <person name="Dal Grande F."/>
            <person name="Keller J."/>
        </authorList>
    </citation>
    <scope>NUCLEOTIDE SEQUENCE [LARGE SCALE GENOMIC DNA]</scope>
    <source>
        <strain evidence="2 3">SAG 216-7</strain>
    </source>
</reference>
<name>A0ABR2YZ84_9CHLO</name>
<keyword evidence="3" id="KW-1185">Reference proteome</keyword>
<dbReference type="Pfam" id="PF08241">
    <property type="entry name" value="Methyltransf_11"/>
    <property type="match status" value="1"/>
</dbReference>
<dbReference type="InterPro" id="IPR050508">
    <property type="entry name" value="Methyltransf_Superfamily"/>
</dbReference>
<dbReference type="InterPro" id="IPR013216">
    <property type="entry name" value="Methyltransf_11"/>
</dbReference>
<accession>A0ABR2YZ84</accession>
<dbReference type="EMBL" id="JALJOT010000002">
    <property type="protein sequence ID" value="KAK9917244.1"/>
    <property type="molecule type" value="Genomic_DNA"/>
</dbReference>
<dbReference type="InterPro" id="IPR029063">
    <property type="entry name" value="SAM-dependent_MTases_sf"/>
</dbReference>
<protein>
    <recommendedName>
        <fullName evidence="1">Methyltransferase type 11 domain-containing protein</fullName>
    </recommendedName>
</protein>
<sequence length="351" mass="38455">MQEIPSGGLQHSRLHKANTWRCSAQPAATLSASQSSNELLFRAVETLFKFPPFFNFAVSQAREKIAERGRQIGLDFEGEVAALRGGTDWEAELRGVRDPDLVLPDYYTQPFHAYRDGNLCWEAALQVNAAAKSVHAPVMDPEGKLLDPEGDSQLRGSYTRNMLKLMERAGATRPVRDAVDLGCATGLSTLELQSAFPAASFTALDLSPHFLAVARHLQQQREAASGASEPIRFVHAAAEATGLPSETVDLVSCCLVMHELPRAATKNIIAEAHRVLRPGGTFAIMEMNPASAGFQRIFRNPFAYAAFKSTEPWLMEYISLDLPAELREAGFVSVLQAECTPRHFTMVALKA</sequence>